<sequence>MSHCRGSYRLRGNRHCEAGRPASSHPPANRVHGSRCCVNSAPRCLGNRRGASNPHRASIPRVRRRCENHCDVQRPRHRIGSCCCRSRRAKPRFGIRARLGTHRSGGIRRVSLRSTTDANRCAQMACDHRVRSRHRRRVVGLSSWLQFCLSAVVSDESVSRIGRCAPSSCQRFLSG</sequence>
<reference evidence="1" key="1">
    <citation type="submission" date="2019-08" db="EMBL/GenBank/DDBJ databases">
        <authorList>
            <person name="Kucharzyk K."/>
            <person name="Murdoch R.W."/>
            <person name="Higgins S."/>
            <person name="Loffler F."/>
        </authorList>
    </citation>
    <scope>NUCLEOTIDE SEQUENCE</scope>
</reference>
<dbReference type="EMBL" id="VSSQ01040541">
    <property type="protein sequence ID" value="MPM93818.1"/>
    <property type="molecule type" value="Genomic_DNA"/>
</dbReference>
<proteinExistence type="predicted"/>
<organism evidence="1">
    <name type="scientific">bioreactor metagenome</name>
    <dbReference type="NCBI Taxonomy" id="1076179"/>
    <lineage>
        <taxon>unclassified sequences</taxon>
        <taxon>metagenomes</taxon>
        <taxon>ecological metagenomes</taxon>
    </lineage>
</organism>
<evidence type="ECO:0000313" key="1">
    <source>
        <dbReference type="EMBL" id="MPM93818.1"/>
    </source>
</evidence>
<gene>
    <name evidence="1" type="ORF">SDC9_140960</name>
</gene>
<dbReference type="AlphaFoldDB" id="A0A645DXF8"/>
<comment type="caution">
    <text evidence="1">The sequence shown here is derived from an EMBL/GenBank/DDBJ whole genome shotgun (WGS) entry which is preliminary data.</text>
</comment>
<name>A0A645DXF8_9ZZZZ</name>
<protein>
    <submittedName>
        <fullName evidence="1">Uncharacterized protein</fullName>
    </submittedName>
</protein>
<accession>A0A645DXF8</accession>